<evidence type="ECO:0000313" key="3">
    <source>
        <dbReference type="Proteomes" id="UP000192907"/>
    </source>
</evidence>
<accession>A0A1Y6CC50</accession>
<name>A0A1Y6CC50_9BACT</name>
<reference evidence="3" key="1">
    <citation type="submission" date="2017-04" db="EMBL/GenBank/DDBJ databases">
        <authorList>
            <person name="Varghese N."/>
            <person name="Submissions S."/>
        </authorList>
    </citation>
    <scope>NUCLEOTIDE SEQUENCE [LARGE SCALE GENOMIC DNA]</scope>
    <source>
        <strain evidence="3">RKEM611</strain>
    </source>
</reference>
<dbReference type="RefSeq" id="WP_132322426.1">
    <property type="nucleotide sequence ID" value="NZ_FWZT01000018.1"/>
</dbReference>
<dbReference type="Proteomes" id="UP000192907">
    <property type="component" value="Unassembled WGS sequence"/>
</dbReference>
<dbReference type="EMBL" id="FWZT01000018">
    <property type="protein sequence ID" value="SMF56457.1"/>
    <property type="molecule type" value="Genomic_DNA"/>
</dbReference>
<dbReference type="AlphaFoldDB" id="A0A1Y6CC50"/>
<dbReference type="STRING" id="1513793.SAMN06296036_11828"/>
<evidence type="ECO:0000256" key="1">
    <source>
        <dbReference type="SAM" id="MobiDB-lite"/>
    </source>
</evidence>
<sequence>MNLIYGILVVFVIASCVSKGPEFNLKDLRQAVNKKQNSSLFIKRWGKPNSRFQEAKFKTEFYSHRKPTYPVDSESWESEVNDDNFEKDDDVSSKNKPYQSEAVSYGQCDSVGKRLKYLSESFSATGTVEERYTMIFVDSKDIICAFKIMSIFKPI</sequence>
<feature type="region of interest" description="Disordered" evidence="1">
    <location>
        <begin position="67"/>
        <end position="101"/>
    </location>
</feature>
<organism evidence="2 3">
    <name type="scientific">Pseudobacteriovorax antillogorgiicola</name>
    <dbReference type="NCBI Taxonomy" id="1513793"/>
    <lineage>
        <taxon>Bacteria</taxon>
        <taxon>Pseudomonadati</taxon>
        <taxon>Bdellovibrionota</taxon>
        <taxon>Oligoflexia</taxon>
        <taxon>Oligoflexales</taxon>
        <taxon>Pseudobacteriovoracaceae</taxon>
        <taxon>Pseudobacteriovorax</taxon>
    </lineage>
</organism>
<gene>
    <name evidence="2" type="ORF">SAMN06296036_11828</name>
</gene>
<keyword evidence="3" id="KW-1185">Reference proteome</keyword>
<feature type="compositionally biased region" description="Acidic residues" evidence="1">
    <location>
        <begin position="74"/>
        <end position="89"/>
    </location>
</feature>
<evidence type="ECO:0000313" key="2">
    <source>
        <dbReference type="EMBL" id="SMF56457.1"/>
    </source>
</evidence>
<proteinExistence type="predicted"/>
<protein>
    <submittedName>
        <fullName evidence="2">Uncharacterized protein</fullName>
    </submittedName>
</protein>